<reference evidence="2 3" key="1">
    <citation type="journal article" date="2024" name="BMC Genomics">
        <title>Genome assembly of redclaw crayfish (Cherax quadricarinatus) provides insights into its immune adaptation and hypoxia tolerance.</title>
        <authorList>
            <person name="Liu Z."/>
            <person name="Zheng J."/>
            <person name="Li H."/>
            <person name="Fang K."/>
            <person name="Wang S."/>
            <person name="He J."/>
            <person name="Zhou D."/>
            <person name="Weng S."/>
            <person name="Chi M."/>
            <person name="Gu Z."/>
            <person name="He J."/>
            <person name="Li F."/>
            <person name="Wang M."/>
        </authorList>
    </citation>
    <scope>NUCLEOTIDE SEQUENCE [LARGE SCALE GENOMIC DNA]</scope>
    <source>
        <strain evidence="2">ZL_2023a</strain>
    </source>
</reference>
<keyword evidence="1" id="KW-0812">Transmembrane</keyword>
<dbReference type="AlphaFoldDB" id="A0AAW0XV57"/>
<keyword evidence="1" id="KW-0472">Membrane</keyword>
<sequence>PPTHQTPTPPPNITSATPHTHTHTLFSLHAVNLPLLRQQHTHHLPLLILPPQLTSSKMARSGMLVVMALVVLVAALTNARYLPTRADDSRLEEIRELLREVLERTADGGSSISSSSSRVSGSGYDKRFLFKRAAAAEGGVAGEVVEPLLNLPQ</sequence>
<dbReference type="EMBL" id="JARKIK010000016">
    <property type="protein sequence ID" value="KAK8746840.1"/>
    <property type="molecule type" value="Genomic_DNA"/>
</dbReference>
<protein>
    <submittedName>
        <fullName evidence="2">Uncharacterized protein</fullName>
    </submittedName>
</protein>
<keyword evidence="3" id="KW-1185">Reference proteome</keyword>
<organism evidence="2 3">
    <name type="scientific">Cherax quadricarinatus</name>
    <name type="common">Australian red claw crayfish</name>
    <dbReference type="NCBI Taxonomy" id="27406"/>
    <lineage>
        <taxon>Eukaryota</taxon>
        <taxon>Metazoa</taxon>
        <taxon>Ecdysozoa</taxon>
        <taxon>Arthropoda</taxon>
        <taxon>Crustacea</taxon>
        <taxon>Multicrustacea</taxon>
        <taxon>Malacostraca</taxon>
        <taxon>Eumalacostraca</taxon>
        <taxon>Eucarida</taxon>
        <taxon>Decapoda</taxon>
        <taxon>Pleocyemata</taxon>
        <taxon>Astacidea</taxon>
        <taxon>Parastacoidea</taxon>
        <taxon>Parastacidae</taxon>
        <taxon>Cherax</taxon>
    </lineage>
</organism>
<keyword evidence="1" id="KW-1133">Transmembrane helix</keyword>
<gene>
    <name evidence="2" type="ORF">OTU49_016849</name>
</gene>
<accession>A0AAW0XV57</accession>
<evidence type="ECO:0000313" key="3">
    <source>
        <dbReference type="Proteomes" id="UP001445076"/>
    </source>
</evidence>
<evidence type="ECO:0000256" key="1">
    <source>
        <dbReference type="SAM" id="Phobius"/>
    </source>
</evidence>
<feature type="non-terminal residue" evidence="2">
    <location>
        <position position="1"/>
    </location>
</feature>
<evidence type="ECO:0000313" key="2">
    <source>
        <dbReference type="EMBL" id="KAK8746840.1"/>
    </source>
</evidence>
<feature type="transmembrane region" description="Helical" evidence="1">
    <location>
        <begin position="62"/>
        <end position="82"/>
    </location>
</feature>
<proteinExistence type="predicted"/>
<comment type="caution">
    <text evidence="2">The sequence shown here is derived from an EMBL/GenBank/DDBJ whole genome shotgun (WGS) entry which is preliminary data.</text>
</comment>
<dbReference type="Proteomes" id="UP001445076">
    <property type="component" value="Unassembled WGS sequence"/>
</dbReference>
<name>A0AAW0XV57_CHEQU</name>